<evidence type="ECO:0000313" key="2">
    <source>
        <dbReference type="EMBL" id="ABR48152.1"/>
    </source>
</evidence>
<accession>A6TPN4</accession>
<name>A6TPN4_ALKMQ</name>
<evidence type="ECO:0000313" key="3">
    <source>
        <dbReference type="Proteomes" id="UP000001572"/>
    </source>
</evidence>
<gene>
    <name evidence="2" type="ordered locus">Amet_1989</name>
</gene>
<keyword evidence="1" id="KW-0732">Signal</keyword>
<sequence length="201" mass="23757">MLMTSFLRTTLILLVCLSLTACGADGPIHFYEPVEHLMKLDAKLNEFPLPQEAQDMERVKNQKNKNIKSSYKLDGLDEFKSLDIVKDVKIDKNKLDVEFLVESINKEDDKEQPLTEYIWENTLFLIYTIVDTFPEIEEMRLHAGYYYLDKVGQPYKQVIFIANTTRKSTEKINRDYFREEMLEELLDYYIAKDAIKLYEEN</sequence>
<dbReference type="OrthoDB" id="9856077at2"/>
<protein>
    <recommendedName>
        <fullName evidence="4">Lipoprotein</fullName>
    </recommendedName>
</protein>
<dbReference type="AlphaFoldDB" id="A6TPN4"/>
<dbReference type="Proteomes" id="UP000001572">
    <property type="component" value="Chromosome"/>
</dbReference>
<reference evidence="3" key="1">
    <citation type="journal article" date="2016" name="Genome Announc.">
        <title>Complete genome sequence of Alkaliphilus metalliredigens strain QYMF, an alkaliphilic and metal-reducing bacterium isolated from borax-contaminated leachate ponds.</title>
        <authorList>
            <person name="Hwang C."/>
            <person name="Copeland A."/>
            <person name="Lucas S."/>
            <person name="Lapidus A."/>
            <person name="Barry K."/>
            <person name="Detter J.C."/>
            <person name="Glavina Del Rio T."/>
            <person name="Hammon N."/>
            <person name="Israni S."/>
            <person name="Dalin E."/>
            <person name="Tice H."/>
            <person name="Pitluck S."/>
            <person name="Chertkov O."/>
            <person name="Brettin T."/>
            <person name="Bruce D."/>
            <person name="Han C."/>
            <person name="Schmutz J."/>
            <person name="Larimer F."/>
            <person name="Land M.L."/>
            <person name="Hauser L."/>
            <person name="Kyrpides N."/>
            <person name="Mikhailova N."/>
            <person name="Ye Q."/>
            <person name="Zhou J."/>
            <person name="Richardson P."/>
            <person name="Fields M.W."/>
        </authorList>
    </citation>
    <scope>NUCLEOTIDE SEQUENCE [LARGE SCALE GENOMIC DNA]</scope>
    <source>
        <strain evidence="3">QYMF</strain>
    </source>
</reference>
<dbReference type="KEGG" id="amt:Amet_1989"/>
<proteinExistence type="predicted"/>
<dbReference type="EMBL" id="CP000724">
    <property type="protein sequence ID" value="ABR48152.1"/>
    <property type="molecule type" value="Genomic_DNA"/>
</dbReference>
<evidence type="ECO:0000256" key="1">
    <source>
        <dbReference type="SAM" id="SignalP"/>
    </source>
</evidence>
<evidence type="ECO:0008006" key="4">
    <source>
        <dbReference type="Google" id="ProtNLM"/>
    </source>
</evidence>
<dbReference type="HOGENOM" id="CLU_1358089_0_0_9"/>
<feature type="chain" id="PRO_5002700000" description="Lipoprotein" evidence="1">
    <location>
        <begin position="24"/>
        <end position="201"/>
    </location>
</feature>
<keyword evidence="3" id="KW-1185">Reference proteome</keyword>
<dbReference type="RefSeq" id="WP_012063132.1">
    <property type="nucleotide sequence ID" value="NC_009633.1"/>
</dbReference>
<feature type="signal peptide" evidence="1">
    <location>
        <begin position="1"/>
        <end position="23"/>
    </location>
</feature>
<organism evidence="2 3">
    <name type="scientific">Alkaliphilus metalliredigens (strain QYMF)</name>
    <dbReference type="NCBI Taxonomy" id="293826"/>
    <lineage>
        <taxon>Bacteria</taxon>
        <taxon>Bacillati</taxon>
        <taxon>Bacillota</taxon>
        <taxon>Clostridia</taxon>
        <taxon>Peptostreptococcales</taxon>
        <taxon>Natronincolaceae</taxon>
        <taxon>Alkaliphilus</taxon>
    </lineage>
</organism>